<sequence>MRLPPGLSYLLLSLLLWAGRVSAEPIKVIVGGYPFPPYVISAGEATKGLVPDLLALLNRTQKDFQFEFVPTSIENRYQAFEMHRFDLILFENPKWGWQHIANQTVALDVQDGEPYIALSRKVKDDSYFDNLADKRLVLVRGYHYSLTEFSSDEQFIKSRFLASLVPSNEAAIKAILRERGDVAPVTWSYLQYYLAQHPEQQDKLTVSQRWDQRYQHYALVHPESPIKSATLLRLLAKVQQDQAFHQLLSQYHLLSQSGNSVPVGTVAIPKQK</sequence>
<dbReference type="EMBL" id="CP071502">
    <property type="protein sequence ID" value="QSX35822.1"/>
    <property type="molecule type" value="Genomic_DNA"/>
</dbReference>
<organism evidence="1 2">
    <name type="scientific">Shewanella sedimentimangrovi</name>
    <dbReference type="NCBI Taxonomy" id="2814293"/>
    <lineage>
        <taxon>Bacteria</taxon>
        <taxon>Pseudomonadati</taxon>
        <taxon>Pseudomonadota</taxon>
        <taxon>Gammaproteobacteria</taxon>
        <taxon>Alteromonadales</taxon>
        <taxon>Shewanellaceae</taxon>
        <taxon>Shewanella</taxon>
    </lineage>
</organism>
<name>A0ABX7QWD9_9GAMM</name>
<gene>
    <name evidence="1" type="ORF">JYB85_10615</name>
</gene>
<evidence type="ECO:0000313" key="1">
    <source>
        <dbReference type="EMBL" id="QSX35822.1"/>
    </source>
</evidence>
<dbReference type="RefSeq" id="WP_207379281.1">
    <property type="nucleotide sequence ID" value="NZ_CP071502.1"/>
</dbReference>
<dbReference type="Proteomes" id="UP000663207">
    <property type="component" value="Chromosome"/>
</dbReference>
<proteinExistence type="predicted"/>
<protein>
    <submittedName>
        <fullName evidence="1">ABC transporter substrate-binding protein</fullName>
    </submittedName>
</protein>
<evidence type="ECO:0000313" key="2">
    <source>
        <dbReference type="Proteomes" id="UP000663207"/>
    </source>
</evidence>
<accession>A0ABX7QWD9</accession>
<keyword evidence="2" id="KW-1185">Reference proteome</keyword>
<dbReference type="SUPFAM" id="SSF53850">
    <property type="entry name" value="Periplasmic binding protein-like II"/>
    <property type="match status" value="1"/>
</dbReference>
<reference evidence="1 2" key="1">
    <citation type="submission" date="2021-03" db="EMBL/GenBank/DDBJ databases">
        <title>Novel species identification of genus Shewanella.</title>
        <authorList>
            <person name="Liu G."/>
            <person name="Zhang Q."/>
        </authorList>
    </citation>
    <scope>NUCLEOTIDE SEQUENCE [LARGE SCALE GENOMIC DNA]</scope>
    <source>
        <strain evidence="1 2">FJAT-52962</strain>
    </source>
</reference>
<dbReference type="Gene3D" id="3.40.190.10">
    <property type="entry name" value="Periplasmic binding protein-like II"/>
    <property type="match status" value="2"/>
</dbReference>